<dbReference type="SMART" id="SM00382">
    <property type="entry name" value="AAA"/>
    <property type="match status" value="1"/>
</dbReference>
<dbReference type="GO" id="GO:0032266">
    <property type="term" value="F:phosphatidylinositol-3-phosphate binding"/>
    <property type="evidence" value="ECO:0007669"/>
    <property type="project" value="TreeGrafter"/>
</dbReference>
<dbReference type="VEuPathDB" id="FungiDB:EYZ11_002690"/>
<protein>
    <recommendedName>
        <fullName evidence="10">Sorting nexin MVP1</fullName>
    </recommendedName>
    <alternativeName>
        <fullName evidence="15">Sorting nexin mvp1</fullName>
    </alternativeName>
</protein>
<feature type="compositionally biased region" description="Polar residues" evidence="16">
    <location>
        <begin position="1478"/>
        <end position="1497"/>
    </location>
</feature>
<dbReference type="SUPFAM" id="SSF52518">
    <property type="entry name" value="Thiamin diphosphate-binding fold (THDP-binding)"/>
    <property type="match status" value="2"/>
</dbReference>
<feature type="domain" description="PX" evidence="17">
    <location>
        <begin position="1556"/>
        <end position="1671"/>
    </location>
</feature>
<dbReference type="InterPro" id="IPR005475">
    <property type="entry name" value="Transketolase-like_Pyr-bd"/>
</dbReference>
<dbReference type="Gene3D" id="3.40.50.920">
    <property type="match status" value="1"/>
</dbReference>
<feature type="compositionally biased region" description="Low complexity" evidence="16">
    <location>
        <begin position="1216"/>
        <end position="1226"/>
    </location>
</feature>
<name>A0A5M9MTA6_9EURO</name>
<dbReference type="Pfam" id="PF02780">
    <property type="entry name" value="Transketolase_C"/>
    <property type="match status" value="1"/>
</dbReference>
<dbReference type="GO" id="GO:0005829">
    <property type="term" value="C:cytosol"/>
    <property type="evidence" value="ECO:0007669"/>
    <property type="project" value="GOC"/>
</dbReference>
<dbReference type="FunFam" id="3.30.1520.10:FF:000037">
    <property type="entry name" value="Sorting nexin mvp-1"/>
    <property type="match status" value="1"/>
</dbReference>
<feature type="compositionally biased region" description="Polar residues" evidence="16">
    <location>
        <begin position="52"/>
        <end position="64"/>
    </location>
</feature>
<dbReference type="SMART" id="SM00312">
    <property type="entry name" value="PX"/>
    <property type="match status" value="1"/>
</dbReference>
<dbReference type="GO" id="GO:0016020">
    <property type="term" value="C:membrane"/>
    <property type="evidence" value="ECO:0007669"/>
    <property type="project" value="UniProtKB-SubCell"/>
</dbReference>
<comment type="cofactor">
    <cofactor evidence="4">
        <name>thiamine diphosphate</name>
        <dbReference type="ChEBI" id="CHEBI:58937"/>
    </cofactor>
</comment>
<feature type="region of interest" description="Disordered" evidence="16">
    <location>
        <begin position="683"/>
        <end position="716"/>
    </location>
</feature>
<evidence type="ECO:0000256" key="8">
    <source>
        <dbReference type="ARBA" id="ARBA00007131"/>
    </source>
</evidence>
<dbReference type="InterPro" id="IPR045734">
    <property type="entry name" value="Snx8_BAR_dom"/>
</dbReference>
<feature type="region of interest" description="Disordered" evidence="16">
    <location>
        <begin position="249"/>
        <end position="322"/>
    </location>
</feature>
<dbReference type="RefSeq" id="XP_033427484.1">
    <property type="nucleotide sequence ID" value="XM_033568678.1"/>
</dbReference>
<evidence type="ECO:0000256" key="3">
    <source>
        <dbReference type="ARBA" id="ARBA00001946"/>
    </source>
</evidence>
<dbReference type="Gene3D" id="3.40.50.970">
    <property type="match status" value="2"/>
</dbReference>
<comment type="caution">
    <text evidence="18">The sequence shown here is derived from an EMBL/GenBank/DDBJ whole genome shotgun (WGS) entry which is preliminary data.</text>
</comment>
<dbReference type="Gene3D" id="1.20.1270.60">
    <property type="entry name" value="Arfaptin homology (AH) domain/BAR domain"/>
    <property type="match status" value="1"/>
</dbReference>
<feature type="compositionally biased region" description="Basic and acidic residues" evidence="16">
    <location>
        <begin position="689"/>
        <end position="711"/>
    </location>
</feature>
<dbReference type="GO" id="GO:0006091">
    <property type="term" value="P:generation of precursor metabolites and energy"/>
    <property type="evidence" value="ECO:0007669"/>
    <property type="project" value="UniProtKB-ARBA"/>
</dbReference>
<dbReference type="Pfam" id="PF00787">
    <property type="entry name" value="PX"/>
    <property type="match status" value="1"/>
</dbReference>
<dbReference type="Proteomes" id="UP000324241">
    <property type="component" value="Unassembled WGS sequence"/>
</dbReference>
<dbReference type="EMBL" id="QUQM01000003">
    <property type="protein sequence ID" value="KAA8648123.1"/>
    <property type="molecule type" value="Genomic_DNA"/>
</dbReference>
<proteinExistence type="inferred from homology"/>
<evidence type="ECO:0000256" key="5">
    <source>
        <dbReference type="ARBA" id="ARBA00002474"/>
    </source>
</evidence>
<dbReference type="SMART" id="SM00861">
    <property type="entry name" value="Transket_pyr"/>
    <property type="match status" value="1"/>
</dbReference>
<dbReference type="GeneID" id="54326708"/>
<dbReference type="InterPro" id="IPR036871">
    <property type="entry name" value="PX_dom_sf"/>
</dbReference>
<comment type="subcellular location">
    <subcellularLocation>
        <location evidence="7">Cytoplasm</location>
    </subcellularLocation>
    <subcellularLocation>
        <location evidence="6">Membrane</location>
        <topology evidence="6">Peripheral membrane protein</topology>
        <orientation evidence="6">Cytoplasmic side</orientation>
    </subcellularLocation>
</comment>
<comment type="similarity">
    <text evidence="9">Belongs to the sorting nexin family.</text>
</comment>
<dbReference type="InterPro" id="IPR027417">
    <property type="entry name" value="P-loop_NTPase"/>
</dbReference>
<feature type="compositionally biased region" description="Low complexity" evidence="16">
    <location>
        <begin position="1403"/>
        <end position="1412"/>
    </location>
</feature>
<dbReference type="CDD" id="cd07597">
    <property type="entry name" value="BAR_SNX8"/>
    <property type="match status" value="1"/>
</dbReference>
<dbReference type="InterPro" id="IPR027267">
    <property type="entry name" value="AH/BAR_dom_sf"/>
</dbReference>
<dbReference type="InterPro" id="IPR035704">
    <property type="entry name" value="SNX8/Mvp1_PX"/>
</dbReference>
<dbReference type="Pfam" id="PF02779">
    <property type="entry name" value="Transket_pyr"/>
    <property type="match status" value="1"/>
</dbReference>
<organism evidence="18 19">
    <name type="scientific">Aspergillus tanneri</name>
    <dbReference type="NCBI Taxonomy" id="1220188"/>
    <lineage>
        <taxon>Eukaryota</taxon>
        <taxon>Fungi</taxon>
        <taxon>Dikarya</taxon>
        <taxon>Ascomycota</taxon>
        <taxon>Pezizomycotina</taxon>
        <taxon>Eurotiomycetes</taxon>
        <taxon>Eurotiomycetidae</taxon>
        <taxon>Eurotiales</taxon>
        <taxon>Aspergillaceae</taxon>
        <taxon>Aspergillus</taxon>
        <taxon>Aspergillus subgen. Circumdati</taxon>
    </lineage>
</organism>
<dbReference type="SUPFAM" id="SSF52922">
    <property type="entry name" value="TK C-terminal domain-like"/>
    <property type="match status" value="1"/>
</dbReference>
<dbReference type="CDD" id="cd06866">
    <property type="entry name" value="PX_SNX8_Mvp1p_like"/>
    <property type="match status" value="1"/>
</dbReference>
<evidence type="ECO:0000259" key="17">
    <source>
        <dbReference type="PROSITE" id="PS50195"/>
    </source>
</evidence>
<dbReference type="InterPro" id="IPR009014">
    <property type="entry name" value="Transketo_C/PFOR_II"/>
</dbReference>
<evidence type="ECO:0000256" key="13">
    <source>
        <dbReference type="ARBA" id="ARBA00022927"/>
    </source>
</evidence>
<feature type="region of interest" description="Disordered" evidence="16">
    <location>
        <begin position="1364"/>
        <end position="1548"/>
    </location>
</feature>
<dbReference type="FunFam" id="1.10.238.10:FF:000466">
    <property type="entry name" value="Sorting nexin Mvp1"/>
    <property type="match status" value="1"/>
</dbReference>
<dbReference type="InterPro" id="IPR001683">
    <property type="entry name" value="PX_dom"/>
</dbReference>
<comment type="cofactor">
    <cofactor evidence="3">
        <name>Mg(2+)</name>
        <dbReference type="ChEBI" id="CHEBI:18420"/>
    </cofactor>
</comment>
<dbReference type="VEuPathDB" id="FungiDB:EYZ11_002685"/>
<dbReference type="PANTHER" id="PTHR47554:SF1">
    <property type="entry name" value="SORTING NEXIN MVP1"/>
    <property type="match status" value="1"/>
</dbReference>
<evidence type="ECO:0000256" key="1">
    <source>
        <dbReference type="ARBA" id="ARBA00001936"/>
    </source>
</evidence>
<dbReference type="GO" id="GO:0016887">
    <property type="term" value="F:ATP hydrolysis activity"/>
    <property type="evidence" value="ECO:0007669"/>
    <property type="project" value="InterPro"/>
</dbReference>
<feature type="region of interest" description="Disordered" evidence="16">
    <location>
        <begin position="1114"/>
        <end position="1136"/>
    </location>
</feature>
<feature type="region of interest" description="Disordered" evidence="16">
    <location>
        <begin position="1"/>
        <end position="220"/>
    </location>
</feature>
<feature type="compositionally biased region" description="Gly residues" evidence="16">
    <location>
        <begin position="1500"/>
        <end position="1521"/>
    </location>
</feature>
<dbReference type="InterPro" id="IPR028662">
    <property type="entry name" value="SNX8/Mvp1"/>
</dbReference>
<dbReference type="PROSITE" id="PS50195">
    <property type="entry name" value="PX"/>
    <property type="match status" value="1"/>
</dbReference>
<dbReference type="InterPro" id="IPR003593">
    <property type="entry name" value="AAA+_ATPase"/>
</dbReference>
<feature type="compositionally biased region" description="Basic and acidic residues" evidence="16">
    <location>
        <begin position="299"/>
        <end position="308"/>
    </location>
</feature>
<dbReference type="GO" id="GO:0005524">
    <property type="term" value="F:ATP binding"/>
    <property type="evidence" value="ECO:0007669"/>
    <property type="project" value="InterPro"/>
</dbReference>
<gene>
    <name evidence="18" type="primary">MVP1</name>
    <name evidence="18" type="ORF">ATNIH1004_004006</name>
</gene>
<comment type="cofactor">
    <cofactor evidence="1">
        <name>Mn(2+)</name>
        <dbReference type="ChEBI" id="CHEBI:29035"/>
    </cofactor>
</comment>
<evidence type="ECO:0000256" key="7">
    <source>
        <dbReference type="ARBA" id="ARBA00004496"/>
    </source>
</evidence>
<dbReference type="OrthoDB" id="10064318at2759"/>
<dbReference type="InterPro" id="IPR003959">
    <property type="entry name" value="ATPase_AAA_core"/>
</dbReference>
<dbReference type="Gene3D" id="3.30.1520.10">
    <property type="entry name" value="Phox-like domain"/>
    <property type="match status" value="1"/>
</dbReference>
<evidence type="ECO:0000256" key="2">
    <source>
        <dbReference type="ARBA" id="ARBA00001941"/>
    </source>
</evidence>
<keyword evidence="12" id="KW-0963">Cytoplasm</keyword>
<evidence type="ECO:0000256" key="15">
    <source>
        <dbReference type="ARBA" id="ARBA00072009"/>
    </source>
</evidence>
<evidence type="ECO:0000256" key="6">
    <source>
        <dbReference type="ARBA" id="ARBA00004287"/>
    </source>
</evidence>
<evidence type="ECO:0000256" key="14">
    <source>
        <dbReference type="ARBA" id="ARBA00023136"/>
    </source>
</evidence>
<dbReference type="GO" id="GO:0006623">
    <property type="term" value="P:protein targeting to vacuole"/>
    <property type="evidence" value="ECO:0007669"/>
    <property type="project" value="TreeGrafter"/>
</dbReference>
<evidence type="ECO:0000256" key="12">
    <source>
        <dbReference type="ARBA" id="ARBA00022490"/>
    </source>
</evidence>
<reference evidence="18 19" key="1">
    <citation type="submission" date="2019-08" db="EMBL/GenBank/DDBJ databases">
        <title>The genome sequence of a newly discovered highly antifungal drug resistant Aspergillus species, Aspergillus tanneri NIH 1004.</title>
        <authorList>
            <person name="Mounaud S."/>
            <person name="Singh I."/>
            <person name="Joardar V."/>
            <person name="Pakala S."/>
            <person name="Pakala S."/>
            <person name="Venepally P."/>
            <person name="Chung J.K."/>
            <person name="Losada L."/>
            <person name="Nierman W.C."/>
        </authorList>
    </citation>
    <scope>NUCLEOTIDE SEQUENCE [LARGE SCALE GENOMIC DNA]</scope>
    <source>
        <strain evidence="18 19">NIH1004</strain>
    </source>
</reference>
<keyword evidence="14" id="KW-0472">Membrane</keyword>
<feature type="compositionally biased region" description="Polar residues" evidence="16">
    <location>
        <begin position="1388"/>
        <end position="1398"/>
    </location>
</feature>
<keyword evidence="11" id="KW-0813">Transport</keyword>
<dbReference type="GO" id="GO:0005768">
    <property type="term" value="C:endosome"/>
    <property type="evidence" value="ECO:0007669"/>
    <property type="project" value="TreeGrafter"/>
</dbReference>
<dbReference type="FunFam" id="1.20.1270.60:FF:000072">
    <property type="entry name" value="Sorting nexin MVP1"/>
    <property type="match status" value="1"/>
</dbReference>
<evidence type="ECO:0000256" key="16">
    <source>
        <dbReference type="SAM" id="MobiDB-lite"/>
    </source>
</evidence>
<dbReference type="VEuPathDB" id="FungiDB:EYZ11_002692"/>
<evidence type="ECO:0000313" key="18">
    <source>
        <dbReference type="EMBL" id="KAA8648123.1"/>
    </source>
</evidence>
<dbReference type="Gene3D" id="3.40.50.300">
    <property type="entry name" value="P-loop containing nucleotide triphosphate hydrolases"/>
    <property type="match status" value="1"/>
</dbReference>
<evidence type="ECO:0000256" key="9">
    <source>
        <dbReference type="ARBA" id="ARBA00010883"/>
    </source>
</evidence>
<comment type="function">
    <text evidence="5">Required for vacuolar protein sorting.</text>
</comment>
<dbReference type="InterPro" id="IPR033248">
    <property type="entry name" value="Transketolase_C"/>
</dbReference>
<dbReference type="GO" id="GO:0042147">
    <property type="term" value="P:retrograde transport, endosome to Golgi"/>
    <property type="evidence" value="ECO:0007669"/>
    <property type="project" value="InterPro"/>
</dbReference>
<sequence length="2543" mass="279756">MAQQANPDRVSAKPHLDNDGGALYPTRGVAENGGALHPINGRPSASHDVCDTVSSDPPVSQPTPVDTLEQDPNSSRKKRRKTNKYSNKDQLGGPLTSFVTPKCSGRDHDSTIRSPDSAANESFQADSGNHDEPSSKAQTNSNDGHQCEENPNTSTSDVLSDLEVANGVTTKKSPRQKTIKINPNGKLLGSPVREQVNEKPKKNKGNKCAKPGTEKDGGRSKLAIIRYAKDDEARQRIGLLIDEIICGKKKHGVPSGSPNPAPSVKKELPAKPTHPFFLKRSSKADTLPAQTSGGDAETTDSKPKEPQDLSRQASHHSVSRLSWPSTYTKSFNSRQRHPKVLEPIHPVWPPQGFTHVRSTLTPRTWTPYASLNMQKKKAKMPAIRIHDKENVLSSDVQGYSHDPVQVLRIPKRHVVSGAGLQKAVTKQLSQSSLSGADKRSLNDTCHPAIRKLHSSLQSSMTAFDLGQFDSLLWIQKYSPSSSDDVLQATREASMLRDWLRFLMVSAVDTGKPSKDTDKARQRSEDKKRKKRKNPDKLDGFIVSSDDEASEMDEISGSDDELACDVTVSSKKTMIRSGDLAISCSKSGTSKGHVSNAILLSGPSGCGKTASVYAAAKELDFEVFEINPGNRRSARDIVERVGDMTRNHLVHNVNKGEQRFSQQFADAQCRDPWSEDVKQNKLTGFMKSMSTKEKKENGKPPKRNAEREPDPKRARHQKQSLILLEEADILFEEDRQFWSGALTLIQQSKRPIIITCNDESLIPLDDISLHAILRYRAPPQHLAVDYLLLLAANEGHMLKRDAVESLYIGAGKDIRRSIMELNFWCQMAVGSEKSGLDWMIDRWPPGSDLDRDGDPLRVISLNTYERFMGWFSRDMLMSNNLDREVEPQRESLGWWQLSLQDSEWLEDLSRSSSHASAHTSNSERLDQIRHQDDLYEMRSVLDILGSNCLPDPRRDPVNTFIPVLSEKQRANYVEGYPLLSTELIPDYSSLPETIGSTYRVLLASISRPQNRVDVEVSYATKVAANITRPKAARPMPADFTRAFEPIMRPNYVFPLPGGRLAPSFENGLGPITEDLGPYIRAIVAFDLRLEQHRLKLSGLLSQQGQVAKRVRKTRASRAALEGGSKAQTRKERWFPEGTNPTPILATVEESKSCAPSLDGKGLIVVAVAIAVLIDPSPSITLDYLSNELLGHPLPSNTPIEIASSMSLFGTSPEDSPRSSSAQRSKSSLFADEPSGGNPALGSSSLFADDDGLSTSSPWNSGTNKRAARHELVQTLLPDSDVPESYINAYDLVLSSGDRVGGGVGLTSIREILSGSGISANDQAKILNLVVLGDGDDASGLGRGEFNVLLALVGLAQEGEDLTLDAVDDRRKKPPIPKSSYLDTLRTKEQSTTPAQANERPTTPPTQTTSVQVPNSVNSHRSRQELSGGLESDPWGSPQLHRGHAHAQTESDHPVLNGYGSVRSATSAWASRTGDEGNRTEGTTGHRTNGQTDTEPAATSGSGHGWGEGFGGSSDAGGLGGPVQSGIIGLGPSNNGSEEPGSRRRSLGVGRVASPHLEELITITLLPEKEGMFMFQHRNYEIKSARRGSTVVRRYSDFVWLLDCLHKRYPFRQLPLLPPKRLAVNGTHLAADSTSFLEKRRRGLVRFTNALVRHPVLSQEQLVIMFLTVPTELSVWRKQATISVQDEFAGKVLPPDLEDSLPASLTDTFETVRRGVKRSAEIYINLCTLLERLAKRNEGLAADHLRFSLALQSLTEVTRDTYAIDTDDVPLLNEGIKATANHLSASQSLLEDEARAWGSGMLEDLKRQRDCLVSVREMFDRRDRYARSNIPQLERRIENNERKLQDLRARPQGTVKPGEIEKVEESIFKDKESIVQQHARGVFIRECLRDELTYFQQSQYHISRLHQDWSQERVKYAELQADNWRSLSDQVEVALEQFKKLQLDPKHPKLSPGQKQNLLQNINIFRDAIVAFTATGSARGLAGHTGGPFDTAPEVCILLAVATQYLLAALDGKIDPDHLLNYRDADSKLPGHPELGLTPGVKFSSGRLGHMWAMVNGIAMASKGKTVFLLGSDGSQQEGNDAEAARIAVANRLNVKLFIDNNDVTIAGHPSQYLKGYDIARTLQGHGLKVVRAKGEDIDSLFGAMCEVVSSTGPAAVVVDRKMAPGIEGIEGEIHAHDVVPVDIARKYLTKRGYSPEQLAIYDDLKAQSNPHQYIGSSKDKGSNRVIFGEAVNSVLDGLSKEDAIRRVMVIDSDLEGSTGLKAIHKDHPEVFVSSGVMERSNFSAAAGFGFGSNGERQGVFSTFSAFLEMCISEITMARLNGCTVLSHFSHSGVDEIADNTCHFGLNHFFADNGLMDAASTALYFPADGEQMKAVVRKIFFHKGLRFVFSTRSKVPYILKESSDEKLYDENYEFVPGKEEFIRRGTAGYIVSYGDMLYRSLDAVERLQQEGLDVGLINKPTLNIVDEDAIRVYGKTPFVVVIESIAQKTGLGSRLGSQLLERKLTPKYRTMGAVKEGCGGLYQQVNSQGLAPNDIVRVVREMAGK</sequence>
<evidence type="ECO:0000313" key="19">
    <source>
        <dbReference type="Proteomes" id="UP000324241"/>
    </source>
</evidence>
<dbReference type="InterPro" id="IPR005474">
    <property type="entry name" value="Transketolase_N"/>
</dbReference>
<feature type="compositionally biased region" description="Basic and acidic residues" evidence="16">
    <location>
        <begin position="511"/>
        <end position="526"/>
    </location>
</feature>
<dbReference type="Pfam" id="PF19566">
    <property type="entry name" value="Snx8_BAR_dom"/>
    <property type="match status" value="1"/>
</dbReference>
<dbReference type="SUPFAM" id="SSF64268">
    <property type="entry name" value="PX domain"/>
    <property type="match status" value="1"/>
</dbReference>
<dbReference type="Pfam" id="PF00004">
    <property type="entry name" value="AAA"/>
    <property type="match status" value="1"/>
</dbReference>
<comment type="similarity">
    <text evidence="8">Belongs to the transketolase family.</text>
</comment>
<evidence type="ECO:0000256" key="4">
    <source>
        <dbReference type="ARBA" id="ARBA00001964"/>
    </source>
</evidence>
<accession>A0A5M9MTA6</accession>
<evidence type="ECO:0000256" key="11">
    <source>
        <dbReference type="ARBA" id="ARBA00022448"/>
    </source>
</evidence>
<feature type="region of interest" description="Disordered" evidence="16">
    <location>
        <begin position="509"/>
        <end position="541"/>
    </location>
</feature>
<feature type="compositionally biased region" description="Polar residues" evidence="16">
    <location>
        <begin position="135"/>
        <end position="158"/>
    </location>
</feature>
<evidence type="ECO:0000256" key="10">
    <source>
        <dbReference type="ARBA" id="ARBA00014268"/>
    </source>
</evidence>
<dbReference type="PANTHER" id="PTHR47554">
    <property type="entry name" value="SORTING NEXIN MVP1"/>
    <property type="match status" value="1"/>
</dbReference>
<comment type="cofactor">
    <cofactor evidence="2">
        <name>Co(2+)</name>
        <dbReference type="ChEBI" id="CHEBI:48828"/>
    </cofactor>
</comment>
<dbReference type="Pfam" id="PF00456">
    <property type="entry name" value="Transketolase_N"/>
    <property type="match status" value="1"/>
</dbReference>
<feature type="region of interest" description="Disordered" evidence="16">
    <location>
        <begin position="1205"/>
        <end position="1245"/>
    </location>
</feature>
<keyword evidence="13" id="KW-0653">Protein transport</keyword>
<dbReference type="SUPFAM" id="SSF52540">
    <property type="entry name" value="P-loop containing nucleoside triphosphate hydrolases"/>
    <property type="match status" value="1"/>
</dbReference>
<dbReference type="InterPro" id="IPR029061">
    <property type="entry name" value="THDP-binding"/>
</dbReference>
<feature type="compositionally biased region" description="Polar residues" evidence="16">
    <location>
        <begin position="112"/>
        <end position="127"/>
    </location>
</feature>